<accession>E4X031</accession>
<evidence type="ECO:0000313" key="3">
    <source>
        <dbReference type="Proteomes" id="UP000001307"/>
    </source>
</evidence>
<dbReference type="InParanoid" id="E4X031"/>
<organism evidence="2">
    <name type="scientific">Oikopleura dioica</name>
    <name type="common">Tunicate</name>
    <dbReference type="NCBI Taxonomy" id="34765"/>
    <lineage>
        <taxon>Eukaryota</taxon>
        <taxon>Metazoa</taxon>
        <taxon>Chordata</taxon>
        <taxon>Tunicata</taxon>
        <taxon>Appendicularia</taxon>
        <taxon>Copelata</taxon>
        <taxon>Oikopleuridae</taxon>
        <taxon>Oikopleura</taxon>
    </lineage>
</organism>
<dbReference type="EMBL" id="FN653020">
    <property type="protein sequence ID" value="CBY23129.1"/>
    <property type="molecule type" value="Genomic_DNA"/>
</dbReference>
<dbReference type="OrthoDB" id="10524741at2759"/>
<keyword evidence="1" id="KW-1133">Transmembrane helix</keyword>
<dbReference type="InterPro" id="IPR006311">
    <property type="entry name" value="TAT_signal"/>
</dbReference>
<gene>
    <name evidence="2" type="ORF">GSOID_T00015057001</name>
</gene>
<dbReference type="PROSITE" id="PS51318">
    <property type="entry name" value="TAT"/>
    <property type="match status" value="1"/>
</dbReference>
<name>E4X031_OIKDI</name>
<dbReference type="Proteomes" id="UP000001307">
    <property type="component" value="Unassembled WGS sequence"/>
</dbReference>
<dbReference type="AlphaFoldDB" id="E4X031"/>
<evidence type="ECO:0000313" key="2">
    <source>
        <dbReference type="EMBL" id="CBY23129.1"/>
    </source>
</evidence>
<keyword evidence="3" id="KW-1185">Reference proteome</keyword>
<feature type="transmembrane region" description="Helical" evidence="1">
    <location>
        <begin position="74"/>
        <end position="95"/>
    </location>
</feature>
<proteinExistence type="predicted"/>
<keyword evidence="1" id="KW-0812">Transmembrane</keyword>
<evidence type="ECO:0000256" key="1">
    <source>
        <dbReference type="SAM" id="Phobius"/>
    </source>
</evidence>
<keyword evidence="1" id="KW-0472">Membrane</keyword>
<reference evidence="2" key="1">
    <citation type="journal article" date="2010" name="Science">
        <title>Plasticity of animal genome architecture unmasked by rapid evolution of a pelagic tunicate.</title>
        <authorList>
            <person name="Denoeud F."/>
            <person name="Henriet S."/>
            <person name="Mungpakdee S."/>
            <person name="Aury J.M."/>
            <person name="Da Silva C."/>
            <person name="Brinkmann H."/>
            <person name="Mikhaleva J."/>
            <person name="Olsen L.C."/>
            <person name="Jubin C."/>
            <person name="Canestro C."/>
            <person name="Bouquet J.M."/>
            <person name="Danks G."/>
            <person name="Poulain J."/>
            <person name="Campsteijn C."/>
            <person name="Adamski M."/>
            <person name="Cross I."/>
            <person name="Yadetie F."/>
            <person name="Muffato M."/>
            <person name="Louis A."/>
            <person name="Butcher S."/>
            <person name="Tsagkogeorga G."/>
            <person name="Konrad A."/>
            <person name="Singh S."/>
            <person name="Jensen M.F."/>
            <person name="Cong E.H."/>
            <person name="Eikeseth-Otteraa H."/>
            <person name="Noel B."/>
            <person name="Anthouard V."/>
            <person name="Porcel B.M."/>
            <person name="Kachouri-Lafond R."/>
            <person name="Nishino A."/>
            <person name="Ugolini M."/>
            <person name="Chourrout P."/>
            <person name="Nishida H."/>
            <person name="Aasland R."/>
            <person name="Huzurbazar S."/>
            <person name="Westhof E."/>
            <person name="Delsuc F."/>
            <person name="Lehrach H."/>
            <person name="Reinhardt R."/>
            <person name="Weissenbach J."/>
            <person name="Roy S.W."/>
            <person name="Artiguenave F."/>
            <person name="Postlethwait J.H."/>
            <person name="Manak J.R."/>
            <person name="Thompson E.M."/>
            <person name="Jaillon O."/>
            <person name="Du Pasquier L."/>
            <person name="Boudinot P."/>
            <person name="Liberles D.A."/>
            <person name="Volff J.N."/>
            <person name="Philippe H."/>
            <person name="Lenhard B."/>
            <person name="Roest Crollius H."/>
            <person name="Wincker P."/>
            <person name="Chourrout D."/>
        </authorList>
    </citation>
    <scope>NUCLEOTIDE SEQUENCE [LARGE SCALE GENOMIC DNA]</scope>
</reference>
<sequence>MNPLIKQVLERFLKSQGRRILMRGAARLAAGLGAAGAGAAASGAAGAGAAAGAATAGAAGVGASAATLGTAAQVAGRIPAAMYPITIPLMIIVVYGSEYLEGDKESEKVVTKSIIEKRRERQAAEKNENNSNSEEG</sequence>
<protein>
    <submittedName>
        <fullName evidence="2">Uncharacterized protein</fullName>
    </submittedName>
</protein>